<evidence type="ECO:0000256" key="5">
    <source>
        <dbReference type="SAM" id="MobiDB-lite"/>
    </source>
</evidence>
<name>A0ABR4JAD4_9EURO</name>
<dbReference type="PROSITE" id="PS50297">
    <property type="entry name" value="ANK_REP_REGION"/>
    <property type="match status" value="1"/>
</dbReference>
<dbReference type="SUPFAM" id="SSF48403">
    <property type="entry name" value="Ankyrin repeat"/>
    <property type="match status" value="3"/>
</dbReference>
<dbReference type="PANTHER" id="PTHR24189:SF50">
    <property type="entry name" value="ANKYRIN REPEAT AND SOCS BOX PROTEIN 2"/>
    <property type="match status" value="1"/>
</dbReference>
<keyword evidence="1" id="KW-0677">Repeat</keyword>
<gene>
    <name evidence="6" type="ORF">BJY01DRAFT_48229</name>
</gene>
<comment type="caution">
    <text evidence="6">The sequence shown here is derived from an EMBL/GenBank/DDBJ whole genome shotgun (WGS) entry which is preliminary data.</text>
</comment>
<evidence type="ECO:0000256" key="2">
    <source>
        <dbReference type="ARBA" id="ARBA00023043"/>
    </source>
</evidence>
<keyword evidence="2 3" id="KW-0040">ANK repeat</keyword>
<dbReference type="Gene3D" id="1.25.40.20">
    <property type="entry name" value="Ankyrin repeat-containing domain"/>
    <property type="match status" value="5"/>
</dbReference>
<evidence type="ECO:0000313" key="6">
    <source>
        <dbReference type="EMBL" id="KAL2837007.1"/>
    </source>
</evidence>
<evidence type="ECO:0000256" key="1">
    <source>
        <dbReference type="ARBA" id="ARBA00022737"/>
    </source>
</evidence>
<feature type="repeat" description="ANK" evidence="3">
    <location>
        <begin position="220"/>
        <end position="252"/>
    </location>
</feature>
<evidence type="ECO:0008006" key="8">
    <source>
        <dbReference type="Google" id="ProtNLM"/>
    </source>
</evidence>
<evidence type="ECO:0000256" key="3">
    <source>
        <dbReference type="PROSITE-ProRule" id="PRU00023"/>
    </source>
</evidence>
<dbReference type="InterPro" id="IPR002110">
    <property type="entry name" value="Ankyrin_rpt"/>
</dbReference>
<organism evidence="6 7">
    <name type="scientific">Aspergillus pseudoustus</name>
    <dbReference type="NCBI Taxonomy" id="1810923"/>
    <lineage>
        <taxon>Eukaryota</taxon>
        <taxon>Fungi</taxon>
        <taxon>Dikarya</taxon>
        <taxon>Ascomycota</taxon>
        <taxon>Pezizomycotina</taxon>
        <taxon>Eurotiomycetes</taxon>
        <taxon>Eurotiomycetidae</taxon>
        <taxon>Eurotiales</taxon>
        <taxon>Aspergillaceae</taxon>
        <taxon>Aspergillus</taxon>
        <taxon>Aspergillus subgen. Nidulantes</taxon>
    </lineage>
</organism>
<proteinExistence type="predicted"/>
<feature type="repeat" description="ANK" evidence="3">
    <location>
        <begin position="1302"/>
        <end position="1327"/>
    </location>
</feature>
<feature type="region of interest" description="Disordered" evidence="5">
    <location>
        <begin position="1671"/>
        <end position="1696"/>
    </location>
</feature>
<dbReference type="PROSITE" id="PS50088">
    <property type="entry name" value="ANK_REPEAT"/>
    <property type="match status" value="2"/>
</dbReference>
<accession>A0ABR4JAD4</accession>
<dbReference type="SMART" id="SM00248">
    <property type="entry name" value="ANK"/>
    <property type="match status" value="14"/>
</dbReference>
<sequence>MPQSGRDDAWLRAWCTKLNVPADDFRPLLPLSSAFESAVRKEDEDQANLLLAQASEIRRTGETKIAATGKIKKDKWAYEDYCGVLTEIVNGSGSARVAESIWNSFQLQKPKKARTGRFARRQQAAEEETDDLLFSFLCSTMRYKQTDMFHLFAHHASADVVNRILPTALQMRSLRSAQVLLEENADPNASSDEFIGLVRAGEEEFVRLLLQAQTPVELATLTSALPDAVQRGSATIVHLLLAHGADANAHSGLAMEKAVRSQRTDLILSLLMSPNPPLPHTLAPIVAYIFFKMDVPDDEKYLLIELLLNGGASGENVSLSLNGAVQQGWREMVQLLVDKGASINHYNGEAYRHAVHAVDLETLRILNQGNLDDDLATDIFGEIAATKTSKSLSHEDWRALAELLLDQGAVGHVVDQALIDRVKAGDLGSVRMLLRNGASVDYEDGLALECAVMGEDEEFLNSLLQQQPAVQSINAVFPRVDKLSHGVQLRITRKLLDAGANGLPVDMVLKSAMSKPVGARDKELIQLLVDRGADVTQGDGVLLRSVVGSSEDDILQILLLGFPSPSDMASCVPLTMSLSESQRYKILHMLLHNGARGDEVSQALVDSIDGTSSGCQLASLLLTTGEANTAFENGKAFKKAISSTNIEFLELLVQYNHLTEADFCSCLLVALDQPRGDSARMEKIRILLSSGRDMAGDTGTTALRHEMQGLKRRGEATLGVLHMLIEAGADVNNQQGRILLDAIEMNLFECFKLFLASHPSFQTLEIAFDKALVNAFHTADLRYLQQLLATGVPQTTLDKALLRTTEEEKNEELVLLLLKHGASVNYQEGAAVRKAISRLDLVLLVHLLHHEPNAVTLNSAFALSMTLQDPRMKYESYRILLKTGPIPKRLLEEALVSAADGGWTMASVCELLLENRASPSYANGAPICRSIKSAHYRVEMTKLFLRFGVTEEAVAAALVSAFDTLQSETRLSTIELLLTAGKPQLTLDQLLLKTVTAPACDRRLVQSLLEANASVLYQGGESILHTVMCNDVETLRILEPHFHGHSGVSEIFMTVWGNGKRANSHLEEAVLSLLLKAGATGECISMALLETIKTVANTPSGFAFIANLLKAGADVNYNEGASLLEASTKGDLRVIKELLAYGPRKKNMTRAFPLAFRSGTDSRSIREIVVAFCSHPAAPDLTYEHPTYGPILWQLLQAYPNERELLQYLIDMKCSVDPVVKAALPLSPGEESVSLLCWALAKEQSALDEEVVKILVAAGANVNFRTSLSQSTPLQLSILGSRSKSVARLLHFGADPSQESANGISPMSLAASIGSSSIVRQLLKAGAAPGDGSLHEAARMVNVSVLQVLLIEGKQRDYPCSRFQGRTALAELCLMAGDKPVSQIKAAIGLLKAAGDVKRKSKGKSVLHFALDNANAIVVTQALLDVFMSEDVNRDFNLFEDGRFRYSPLAYVAKGLNKAPASQRAGLVDLLMEFECKERFWAVEGEQPEDMIGAPDEIVRQIKAQRQRQERIQEEHDDHQRRLMQRRAEQAEDLAALKARHDLSLENQREIATETAKIEADTATRHAGIASQRYDAELAYMRQVTDLANKRKDDANYRDFEHRRNLTLMEKTQREESYAHEKQRRDEEASFIQRRERLLTSGYEERAKIDSQRYADQMRLFESQKNLMEMNNLPRPPAAVHAPRPMQALTDGSELD</sequence>
<keyword evidence="7" id="KW-1185">Reference proteome</keyword>
<reference evidence="6 7" key="1">
    <citation type="submission" date="2024-07" db="EMBL/GenBank/DDBJ databases">
        <title>Section-level genome sequencing and comparative genomics of Aspergillus sections Usti and Cavernicolus.</title>
        <authorList>
            <consortium name="Lawrence Berkeley National Laboratory"/>
            <person name="Nybo J.L."/>
            <person name="Vesth T.C."/>
            <person name="Theobald S."/>
            <person name="Frisvad J.C."/>
            <person name="Larsen T.O."/>
            <person name="Kjaerboelling I."/>
            <person name="Rothschild-Mancinelli K."/>
            <person name="Lyhne E.K."/>
            <person name="Kogle M.E."/>
            <person name="Barry K."/>
            <person name="Clum A."/>
            <person name="Na H."/>
            <person name="Ledsgaard L."/>
            <person name="Lin J."/>
            <person name="Lipzen A."/>
            <person name="Kuo A."/>
            <person name="Riley R."/>
            <person name="Mondo S."/>
            <person name="Labutti K."/>
            <person name="Haridas S."/>
            <person name="Pangalinan J."/>
            <person name="Salamov A.A."/>
            <person name="Simmons B.A."/>
            <person name="Magnuson J.K."/>
            <person name="Chen J."/>
            <person name="Drula E."/>
            <person name="Henrissat B."/>
            <person name="Wiebenga A."/>
            <person name="Lubbers R.J."/>
            <person name="Gomes A.C."/>
            <person name="Makela M.R."/>
            <person name="Stajich J."/>
            <person name="Grigoriev I.V."/>
            <person name="Mortensen U.H."/>
            <person name="De Vries R.P."/>
            <person name="Baker S.E."/>
            <person name="Andersen M.R."/>
        </authorList>
    </citation>
    <scope>NUCLEOTIDE SEQUENCE [LARGE SCALE GENOMIC DNA]</scope>
    <source>
        <strain evidence="6 7">CBS 123904</strain>
    </source>
</reference>
<dbReference type="InterPro" id="IPR050745">
    <property type="entry name" value="Multifunctional_regulatory"/>
</dbReference>
<protein>
    <recommendedName>
        <fullName evidence="8">Ankyrin repeat-containing domain protein</fullName>
    </recommendedName>
</protein>
<evidence type="ECO:0000313" key="7">
    <source>
        <dbReference type="Proteomes" id="UP001610446"/>
    </source>
</evidence>
<dbReference type="EMBL" id="JBFXLU010000168">
    <property type="protein sequence ID" value="KAL2837007.1"/>
    <property type="molecule type" value="Genomic_DNA"/>
</dbReference>
<dbReference type="InterPro" id="IPR036770">
    <property type="entry name" value="Ankyrin_rpt-contain_sf"/>
</dbReference>
<feature type="coiled-coil region" evidence="4">
    <location>
        <begin position="1502"/>
        <end position="1540"/>
    </location>
</feature>
<evidence type="ECO:0000256" key="4">
    <source>
        <dbReference type="SAM" id="Coils"/>
    </source>
</evidence>
<dbReference type="PANTHER" id="PTHR24189">
    <property type="entry name" value="MYOTROPHIN"/>
    <property type="match status" value="1"/>
</dbReference>
<keyword evidence="4" id="KW-0175">Coiled coil</keyword>
<dbReference type="Proteomes" id="UP001610446">
    <property type="component" value="Unassembled WGS sequence"/>
</dbReference>